<proteinExistence type="predicted"/>
<dbReference type="RefSeq" id="WP_120068711.1">
    <property type="nucleotide sequence ID" value="NZ_JAQQPO010000024.1"/>
</dbReference>
<sequence length="222" mass="25293">MADNNNVFILFEEIKTTLNGIKSKLEELPDVADRQPQIGNDKPDLSPIKEAVVETTKAQSEEIKDLLARQWEAYAQVTTVILKRIGFLEEQFKVPDVQQQLPRQDHIHRHSFDIKSSKVFSFVVGIGVICALSLWGNIGQWQSKRQYADDALKFRAIRSWGGCNANDVLWLNKVFDIRRDEKAIEWVRKQADGYGTTLKAVSDSIMQEDMKGKSPTDNLKSD</sequence>
<evidence type="ECO:0000313" key="3">
    <source>
        <dbReference type="Proteomes" id="UP001215078"/>
    </source>
</evidence>
<organism evidence="2 3">
    <name type="scientific">Bacteroides ovatus</name>
    <dbReference type="NCBI Taxonomy" id="28116"/>
    <lineage>
        <taxon>Bacteria</taxon>
        <taxon>Pseudomonadati</taxon>
        <taxon>Bacteroidota</taxon>
        <taxon>Bacteroidia</taxon>
        <taxon>Bacteroidales</taxon>
        <taxon>Bacteroidaceae</taxon>
        <taxon>Bacteroides</taxon>
    </lineage>
</organism>
<dbReference type="Proteomes" id="UP001215078">
    <property type="component" value="Unassembled WGS sequence"/>
</dbReference>
<name>A0AAW6IJH2_BACOV</name>
<reference evidence="2" key="1">
    <citation type="submission" date="2022-10" db="EMBL/GenBank/DDBJ databases">
        <title>Human gut microbiome strain richness.</title>
        <authorList>
            <person name="Chen-Liaw A."/>
        </authorList>
    </citation>
    <scope>NUCLEOTIDE SEQUENCE</scope>
    <source>
        <strain evidence="2">RTP21484st1_H8_RTP21484_190118</strain>
    </source>
</reference>
<protein>
    <submittedName>
        <fullName evidence="2">Uncharacterized protein</fullName>
    </submittedName>
</protein>
<accession>A0AAW6IJH2</accession>
<keyword evidence="1" id="KW-0472">Membrane</keyword>
<dbReference type="EMBL" id="JAQQPO010000024">
    <property type="protein sequence ID" value="MDC7960288.1"/>
    <property type="molecule type" value="Genomic_DNA"/>
</dbReference>
<gene>
    <name evidence="2" type="ORF">PQ628_18965</name>
</gene>
<evidence type="ECO:0000313" key="2">
    <source>
        <dbReference type="EMBL" id="MDC7960288.1"/>
    </source>
</evidence>
<evidence type="ECO:0000256" key="1">
    <source>
        <dbReference type="SAM" id="Phobius"/>
    </source>
</evidence>
<keyword evidence="1" id="KW-0812">Transmembrane</keyword>
<keyword evidence="1" id="KW-1133">Transmembrane helix</keyword>
<dbReference type="AlphaFoldDB" id="A0AAW6IJH2"/>
<comment type="caution">
    <text evidence="2">The sequence shown here is derived from an EMBL/GenBank/DDBJ whole genome shotgun (WGS) entry which is preliminary data.</text>
</comment>
<feature type="transmembrane region" description="Helical" evidence="1">
    <location>
        <begin position="119"/>
        <end position="138"/>
    </location>
</feature>